<evidence type="ECO:0000313" key="2">
    <source>
        <dbReference type="EMBL" id="QDU84776.1"/>
    </source>
</evidence>
<keyword evidence="1" id="KW-1133">Transmembrane helix</keyword>
<dbReference type="RefSeq" id="WP_145186924.1">
    <property type="nucleotide sequence ID" value="NZ_CP036290.1"/>
</dbReference>
<feature type="transmembrane region" description="Helical" evidence="1">
    <location>
        <begin position="24"/>
        <end position="46"/>
    </location>
</feature>
<keyword evidence="1" id="KW-0472">Membrane</keyword>
<dbReference type="AlphaFoldDB" id="A0A518CZW7"/>
<keyword evidence="1" id="KW-0812">Transmembrane</keyword>
<dbReference type="Proteomes" id="UP000319342">
    <property type="component" value="Chromosome"/>
</dbReference>
<reference evidence="2 3" key="1">
    <citation type="submission" date="2019-02" db="EMBL/GenBank/DDBJ databases">
        <title>Deep-cultivation of Planctomycetes and their phenomic and genomic characterization uncovers novel biology.</title>
        <authorList>
            <person name="Wiegand S."/>
            <person name="Jogler M."/>
            <person name="Boedeker C."/>
            <person name="Pinto D."/>
            <person name="Vollmers J."/>
            <person name="Rivas-Marin E."/>
            <person name="Kohn T."/>
            <person name="Peeters S.H."/>
            <person name="Heuer A."/>
            <person name="Rast P."/>
            <person name="Oberbeckmann S."/>
            <person name="Bunk B."/>
            <person name="Jeske O."/>
            <person name="Meyerdierks A."/>
            <person name="Storesund J.E."/>
            <person name="Kallscheuer N."/>
            <person name="Luecker S."/>
            <person name="Lage O.M."/>
            <person name="Pohl T."/>
            <person name="Merkel B.J."/>
            <person name="Hornburger P."/>
            <person name="Mueller R.-W."/>
            <person name="Bruemmer F."/>
            <person name="Labrenz M."/>
            <person name="Spormann A.M."/>
            <person name="Op den Camp H."/>
            <person name="Overmann J."/>
            <person name="Amann R."/>
            <person name="Jetten M.S.M."/>
            <person name="Mascher T."/>
            <person name="Medema M.H."/>
            <person name="Devos D.P."/>
            <person name="Kaster A.-K."/>
            <person name="Ovreas L."/>
            <person name="Rohde M."/>
            <person name="Galperin M.Y."/>
            <person name="Jogler C."/>
        </authorList>
    </citation>
    <scope>NUCLEOTIDE SEQUENCE [LARGE SCALE GENOMIC DNA]</scope>
    <source>
        <strain evidence="2 3">Pla163</strain>
    </source>
</reference>
<protein>
    <submittedName>
        <fullName evidence="2">Uncharacterized protein</fullName>
    </submittedName>
</protein>
<keyword evidence="3" id="KW-1185">Reference proteome</keyword>
<dbReference type="OrthoDB" id="644473at2"/>
<organism evidence="2 3">
    <name type="scientific">Rohdeia mirabilis</name>
    <dbReference type="NCBI Taxonomy" id="2528008"/>
    <lineage>
        <taxon>Bacteria</taxon>
        <taxon>Pseudomonadati</taxon>
        <taxon>Planctomycetota</taxon>
        <taxon>Planctomycetia</taxon>
        <taxon>Planctomycetia incertae sedis</taxon>
        <taxon>Rohdeia</taxon>
    </lineage>
</organism>
<name>A0A518CZW7_9BACT</name>
<proteinExistence type="predicted"/>
<evidence type="ECO:0000313" key="3">
    <source>
        <dbReference type="Proteomes" id="UP000319342"/>
    </source>
</evidence>
<dbReference type="EMBL" id="CP036290">
    <property type="protein sequence ID" value="QDU84776.1"/>
    <property type="molecule type" value="Genomic_DNA"/>
</dbReference>
<evidence type="ECO:0000256" key="1">
    <source>
        <dbReference type="SAM" id="Phobius"/>
    </source>
</evidence>
<sequence>MRPADPQQFFVGYVDGVPQRTRSFLAPLIALCLVVVASVAGLAATLQNDAGDGVFEFGVTKPFAGWIERLPHPVLVSPDPSGDGHSRYLLSAFGKHGADELFTGAPGAWYELEGTLVYRDGRSMIEVVAGSVSIATTPTGAVHPTASPDELGVRTLTGEIVDSKCYLGVMKPGNLKSHRACAVRCISGGVPPVLLVRDDEGYATYYLLVDDEGGAVNERVLPMVALPIEITGEVERHGDLLVLRSDPDSYTLLHE</sequence>
<gene>
    <name evidence="2" type="ORF">Pla163_18900</name>
</gene>
<accession>A0A518CZW7</accession>